<dbReference type="Pfam" id="PF02838">
    <property type="entry name" value="Glyco_hydro_20b"/>
    <property type="match status" value="1"/>
</dbReference>
<evidence type="ECO:0000256" key="4">
    <source>
        <dbReference type="ARBA" id="ARBA00022801"/>
    </source>
</evidence>
<dbReference type="InterPro" id="IPR029018">
    <property type="entry name" value="Hex-like_dom2"/>
</dbReference>
<evidence type="ECO:0000259" key="10">
    <source>
        <dbReference type="Pfam" id="PF02838"/>
    </source>
</evidence>
<keyword evidence="5" id="KW-0326">Glycosidase</keyword>
<evidence type="ECO:0000259" key="9">
    <source>
        <dbReference type="Pfam" id="PF00754"/>
    </source>
</evidence>
<feature type="domain" description="Glycoside hydrolase family 20 catalytic" evidence="8">
    <location>
        <begin position="151"/>
        <end position="497"/>
    </location>
</feature>
<evidence type="ECO:0000313" key="11">
    <source>
        <dbReference type="EMBL" id="MDJ1499820.1"/>
    </source>
</evidence>
<dbReference type="Pfam" id="PF00754">
    <property type="entry name" value="F5_F8_type_C"/>
    <property type="match status" value="1"/>
</dbReference>
<evidence type="ECO:0000256" key="5">
    <source>
        <dbReference type="ARBA" id="ARBA00023295"/>
    </source>
</evidence>
<feature type="domain" description="F5/8 type C" evidence="9">
    <location>
        <begin position="642"/>
        <end position="734"/>
    </location>
</feature>
<dbReference type="EMBL" id="JASJOU010000001">
    <property type="protein sequence ID" value="MDJ1499820.1"/>
    <property type="molecule type" value="Genomic_DNA"/>
</dbReference>
<dbReference type="EC" id="3.2.1.52" evidence="3"/>
<dbReference type="GO" id="GO:0005975">
    <property type="term" value="P:carbohydrate metabolic process"/>
    <property type="evidence" value="ECO:0007669"/>
    <property type="project" value="InterPro"/>
</dbReference>
<protein>
    <recommendedName>
        <fullName evidence="3">beta-N-acetylhexosaminidase</fullName>
        <ecNumber evidence="3">3.2.1.52</ecNumber>
    </recommendedName>
</protein>
<evidence type="ECO:0000256" key="1">
    <source>
        <dbReference type="ARBA" id="ARBA00001231"/>
    </source>
</evidence>
<dbReference type="Gene3D" id="3.20.20.80">
    <property type="entry name" value="Glycosidases"/>
    <property type="match status" value="1"/>
</dbReference>
<sequence>MRFLFLTVSILLGCLNQLLAQSALLAEPPIIPIPVLYQQHIGTFQVTAKTIILFDTSVEDSVYSFFQQSLTILTKSALPIHKKGRADYIKFSINPQQITEPEGYSLAITSSTVVLVGHDKAGLFYGFQSLLQLFSRSLIIPACFIKDHPRFSYRGMHLDVSRNFFPVSFIKKYIDILAYYKFNTFHWHLTDDQGWRIEIKKYPLLQQIAAYRNETLIGHKKELPHHFDGKKYGGYYTQNEIKEVIEYATQRSITIIPEIEMPGHAMAALSAYPQYGCTGGPYSAATFWGIFDEVYCAGNDSTFIFLQNVLDEVISLFPTTYIHVGGDECVKTKWKSCPKCQKRIQIEHLKDEDELQSYFIKRIGDYIYSKGRKIIGWDEILEGGLPPDATVMSWRGIEGGIDAIRQKHNAIMTPESHVYLDYYQSLYPQEPLAAAGYTPLSKVYAYEPIPADFSPEDTKYLIGIQGNIWTEYMPTSQKVEYMMLPRALAIAELAWSKSEKKNYSDFLRRVRMHQEIMKTKGINCADVFDEITDSVTIKTDQLPILHLSTSSPKSEIYYTLDGSNPSISSLLYKAPIEIVKSRTVRAAVFFEGKQKGRVFEKDFHISKSIGKPVSFTPTPKGNYKPVNNLTTVNGIVGTTRYNTGEWVGFQDTNVEVQVDLQTIQTVSDLRINVLVYHWQRMWAPIQLVFSVSENGQSFKEVYTHTNFPINGINSVHASLQQPLKARYIRIKAINPASIPAGEYGAGGRPWLLVDEFEVN</sequence>
<gene>
    <name evidence="11" type="ORF">QNI22_04140</name>
</gene>
<name>A0AAE3QYI5_9BACT</name>
<dbReference type="InterPro" id="IPR026876">
    <property type="entry name" value="Fn3_assoc_repeat"/>
</dbReference>
<keyword evidence="4 11" id="KW-0378">Hydrolase</keyword>
<dbReference type="SUPFAM" id="SSF55545">
    <property type="entry name" value="beta-N-acetylhexosaminidase-like domain"/>
    <property type="match status" value="1"/>
</dbReference>
<keyword evidence="12" id="KW-1185">Reference proteome</keyword>
<feature type="signal peptide" evidence="7">
    <location>
        <begin position="1"/>
        <end position="25"/>
    </location>
</feature>
<evidence type="ECO:0000313" key="12">
    <source>
        <dbReference type="Proteomes" id="UP001232063"/>
    </source>
</evidence>
<dbReference type="Gene3D" id="2.60.120.260">
    <property type="entry name" value="Galactose-binding domain-like"/>
    <property type="match status" value="1"/>
</dbReference>
<dbReference type="Pfam" id="PF13287">
    <property type="entry name" value="Fn3_assoc"/>
    <property type="match status" value="1"/>
</dbReference>
<dbReference type="GO" id="GO:0004563">
    <property type="term" value="F:beta-N-acetylhexosaminidase activity"/>
    <property type="evidence" value="ECO:0007669"/>
    <property type="project" value="UniProtKB-EC"/>
</dbReference>
<dbReference type="PANTHER" id="PTHR22600">
    <property type="entry name" value="BETA-HEXOSAMINIDASE"/>
    <property type="match status" value="1"/>
</dbReference>
<organism evidence="11 12">
    <name type="scientific">Xanthocytophaga agilis</name>
    <dbReference type="NCBI Taxonomy" id="3048010"/>
    <lineage>
        <taxon>Bacteria</taxon>
        <taxon>Pseudomonadati</taxon>
        <taxon>Bacteroidota</taxon>
        <taxon>Cytophagia</taxon>
        <taxon>Cytophagales</taxon>
        <taxon>Rhodocytophagaceae</taxon>
        <taxon>Xanthocytophaga</taxon>
    </lineage>
</organism>
<evidence type="ECO:0000256" key="3">
    <source>
        <dbReference type="ARBA" id="ARBA00012663"/>
    </source>
</evidence>
<evidence type="ECO:0000256" key="7">
    <source>
        <dbReference type="SAM" id="SignalP"/>
    </source>
</evidence>
<dbReference type="Proteomes" id="UP001232063">
    <property type="component" value="Unassembled WGS sequence"/>
</dbReference>
<proteinExistence type="inferred from homology"/>
<dbReference type="SUPFAM" id="SSF49785">
    <property type="entry name" value="Galactose-binding domain-like"/>
    <property type="match status" value="1"/>
</dbReference>
<dbReference type="InterPro" id="IPR015883">
    <property type="entry name" value="Glyco_hydro_20_cat"/>
</dbReference>
<dbReference type="GO" id="GO:0030203">
    <property type="term" value="P:glycosaminoglycan metabolic process"/>
    <property type="evidence" value="ECO:0007669"/>
    <property type="project" value="TreeGrafter"/>
</dbReference>
<dbReference type="InterPro" id="IPR000421">
    <property type="entry name" value="FA58C"/>
</dbReference>
<feature type="domain" description="Beta-hexosaminidase bacterial type N-terminal" evidence="10">
    <location>
        <begin position="28"/>
        <end position="148"/>
    </location>
</feature>
<comment type="similarity">
    <text evidence="2">Belongs to the glycosyl hydrolase 20 family.</text>
</comment>
<dbReference type="SUPFAM" id="SSF51445">
    <property type="entry name" value="(Trans)glycosidases"/>
    <property type="match status" value="1"/>
</dbReference>
<dbReference type="RefSeq" id="WP_314509371.1">
    <property type="nucleotide sequence ID" value="NZ_JASJOU010000001.1"/>
</dbReference>
<dbReference type="CDD" id="cd06563">
    <property type="entry name" value="GH20_chitobiase-like"/>
    <property type="match status" value="1"/>
</dbReference>
<evidence type="ECO:0000259" key="8">
    <source>
        <dbReference type="Pfam" id="PF00728"/>
    </source>
</evidence>
<dbReference type="GO" id="GO:0016020">
    <property type="term" value="C:membrane"/>
    <property type="evidence" value="ECO:0007669"/>
    <property type="project" value="TreeGrafter"/>
</dbReference>
<dbReference type="InterPro" id="IPR008979">
    <property type="entry name" value="Galactose-bd-like_sf"/>
</dbReference>
<dbReference type="PRINTS" id="PR00738">
    <property type="entry name" value="GLHYDRLASE20"/>
</dbReference>
<dbReference type="PANTHER" id="PTHR22600:SF57">
    <property type="entry name" value="BETA-N-ACETYLHEXOSAMINIDASE"/>
    <property type="match status" value="1"/>
</dbReference>
<dbReference type="InterPro" id="IPR017853">
    <property type="entry name" value="GH"/>
</dbReference>
<accession>A0AAE3QYI5</accession>
<feature type="chain" id="PRO_5042192763" description="beta-N-acetylhexosaminidase" evidence="7">
    <location>
        <begin position="26"/>
        <end position="759"/>
    </location>
</feature>
<keyword evidence="7" id="KW-0732">Signal</keyword>
<dbReference type="InterPro" id="IPR015882">
    <property type="entry name" value="HEX_bac_N"/>
</dbReference>
<comment type="caution">
    <text evidence="11">The sequence shown here is derived from an EMBL/GenBank/DDBJ whole genome shotgun (WGS) entry which is preliminary data.</text>
</comment>
<dbReference type="AlphaFoldDB" id="A0AAE3QYI5"/>
<dbReference type="Gene3D" id="3.30.379.10">
    <property type="entry name" value="Chitobiase/beta-hexosaminidase domain 2-like"/>
    <property type="match status" value="1"/>
</dbReference>
<comment type="catalytic activity">
    <reaction evidence="1">
        <text>Hydrolysis of terminal non-reducing N-acetyl-D-hexosamine residues in N-acetyl-beta-D-hexosaminides.</text>
        <dbReference type="EC" id="3.2.1.52"/>
    </reaction>
</comment>
<feature type="active site" description="Proton donor" evidence="6">
    <location>
        <position position="328"/>
    </location>
</feature>
<evidence type="ECO:0000256" key="2">
    <source>
        <dbReference type="ARBA" id="ARBA00006285"/>
    </source>
</evidence>
<dbReference type="InterPro" id="IPR025705">
    <property type="entry name" value="Beta_hexosaminidase_sua/sub"/>
</dbReference>
<dbReference type="Pfam" id="PF00728">
    <property type="entry name" value="Glyco_hydro_20"/>
    <property type="match status" value="1"/>
</dbReference>
<reference evidence="11" key="1">
    <citation type="submission" date="2023-05" db="EMBL/GenBank/DDBJ databases">
        <authorList>
            <person name="Zhang X."/>
        </authorList>
    </citation>
    <scope>NUCLEOTIDE SEQUENCE</scope>
    <source>
        <strain evidence="11">BD1B2-1</strain>
    </source>
</reference>
<evidence type="ECO:0000256" key="6">
    <source>
        <dbReference type="PIRSR" id="PIRSR625705-1"/>
    </source>
</evidence>